<dbReference type="PROSITE" id="PS01054">
    <property type="entry name" value="TRANSALDOLASE_1"/>
    <property type="match status" value="1"/>
</dbReference>
<evidence type="ECO:0000256" key="8">
    <source>
        <dbReference type="ARBA" id="ARBA00023126"/>
    </source>
</evidence>
<keyword evidence="13" id="KW-1185">Reference proteome</keyword>
<dbReference type="OrthoDB" id="140919at2"/>
<keyword evidence="9 11" id="KW-0704">Schiff base</keyword>
<reference evidence="12 13" key="1">
    <citation type="submission" date="2018-11" db="EMBL/GenBank/DDBJ databases">
        <authorList>
            <person name="Zhou Z."/>
            <person name="Wang G."/>
        </authorList>
    </citation>
    <scope>NUCLEOTIDE SEQUENCE [LARGE SCALE GENOMIC DNA]</scope>
    <source>
        <strain evidence="12 13">KCTC52004</strain>
    </source>
</reference>
<dbReference type="HAMAP" id="MF_00493">
    <property type="entry name" value="Transaldolase_2"/>
    <property type="match status" value="1"/>
</dbReference>
<comment type="caution">
    <text evidence="12">The sequence shown here is derived from an EMBL/GenBank/DDBJ whole genome shotgun (WGS) entry which is preliminary data.</text>
</comment>
<dbReference type="GO" id="GO:0005737">
    <property type="term" value="C:cytoplasm"/>
    <property type="evidence" value="ECO:0007669"/>
    <property type="project" value="UniProtKB-SubCell"/>
</dbReference>
<dbReference type="RefSeq" id="WP_124870053.1">
    <property type="nucleotide sequence ID" value="NZ_RQJO01000007.1"/>
</dbReference>
<dbReference type="NCBIfam" id="NF002881">
    <property type="entry name" value="PRK03343.1"/>
    <property type="match status" value="1"/>
</dbReference>
<dbReference type="NCBIfam" id="TIGR00876">
    <property type="entry name" value="tal_mycobact"/>
    <property type="match status" value="1"/>
</dbReference>
<comment type="catalytic activity">
    <reaction evidence="10 11">
        <text>D-sedoheptulose 7-phosphate + D-glyceraldehyde 3-phosphate = D-erythrose 4-phosphate + beta-D-fructose 6-phosphate</text>
        <dbReference type="Rhea" id="RHEA:17053"/>
        <dbReference type="ChEBI" id="CHEBI:16897"/>
        <dbReference type="ChEBI" id="CHEBI:57483"/>
        <dbReference type="ChEBI" id="CHEBI:57634"/>
        <dbReference type="ChEBI" id="CHEBI:59776"/>
        <dbReference type="EC" id="2.2.1.2"/>
    </reaction>
</comment>
<dbReference type="SUPFAM" id="SSF51569">
    <property type="entry name" value="Aldolase"/>
    <property type="match status" value="1"/>
</dbReference>
<name>A0A3P1BZS3_9BACT</name>
<dbReference type="EMBL" id="RQJO01000007">
    <property type="protein sequence ID" value="RRB06655.1"/>
    <property type="molecule type" value="Genomic_DNA"/>
</dbReference>
<dbReference type="AlphaFoldDB" id="A0A3P1BZS3"/>
<keyword evidence="7 11" id="KW-0808">Transferase</keyword>
<dbReference type="PIRSF" id="PIRSF036915">
    <property type="entry name" value="Trnald_Bac_Plnt"/>
    <property type="match status" value="1"/>
</dbReference>
<keyword evidence="8 11" id="KW-0570">Pentose shunt</keyword>
<sequence>MANRVKQIHEFGQSIWLDFIDRKIMDSGELQKLIDEDGVRGITSNPAIFEKAISSSSDYDEDIKKLAKEDKSNEDIFYGLAVSDIQRAADLFKPVFEEEVRGADGYVSLEVSPFLALDTEGTINQARELWKAVDRENVMIKIPGTAPGLPAIQTAISEGININVTLLFGLDRYEAVTDAYISGLEARAAAGQPIDGIASVASFFLSRIDVMVDPILDEKGLPELKAQVAIASARKAYEIYKRVFSSERFAKLKEKGAKPQRLLWASTSSKNPAIPDTKYVEELIGPNTVDTIPMETLVAFRDHGVAENRLENDLDQATSTLEKLKSAGIDIDQITQKLEDEGIDKFNKPYEKLLAAIETQKKTLETA</sequence>
<dbReference type="InterPro" id="IPR013785">
    <property type="entry name" value="Aldolase_TIM"/>
</dbReference>
<dbReference type="PANTHER" id="PTHR10683:SF31">
    <property type="entry name" value="TRANSALDOLASE"/>
    <property type="match status" value="1"/>
</dbReference>
<evidence type="ECO:0000256" key="7">
    <source>
        <dbReference type="ARBA" id="ARBA00022679"/>
    </source>
</evidence>
<evidence type="ECO:0000256" key="10">
    <source>
        <dbReference type="ARBA" id="ARBA00048810"/>
    </source>
</evidence>
<proteinExistence type="inferred from homology"/>
<evidence type="ECO:0000256" key="5">
    <source>
        <dbReference type="ARBA" id="ARBA00013151"/>
    </source>
</evidence>
<dbReference type="GO" id="GO:0005975">
    <property type="term" value="P:carbohydrate metabolic process"/>
    <property type="evidence" value="ECO:0007669"/>
    <property type="project" value="InterPro"/>
</dbReference>
<organism evidence="12 13">
    <name type="scientific">Larkinella rosea</name>
    <dbReference type="NCBI Taxonomy" id="2025312"/>
    <lineage>
        <taxon>Bacteria</taxon>
        <taxon>Pseudomonadati</taxon>
        <taxon>Bacteroidota</taxon>
        <taxon>Cytophagia</taxon>
        <taxon>Cytophagales</taxon>
        <taxon>Spirosomataceae</taxon>
        <taxon>Larkinella</taxon>
    </lineage>
</organism>
<evidence type="ECO:0000256" key="6">
    <source>
        <dbReference type="ARBA" id="ARBA00022490"/>
    </source>
</evidence>
<dbReference type="InterPro" id="IPR001585">
    <property type="entry name" value="TAL/FSA"/>
</dbReference>
<evidence type="ECO:0000256" key="3">
    <source>
        <dbReference type="ARBA" id="ARBA00004857"/>
    </source>
</evidence>
<dbReference type="GO" id="GO:0006098">
    <property type="term" value="P:pentose-phosphate shunt"/>
    <property type="evidence" value="ECO:0007669"/>
    <property type="project" value="UniProtKB-UniRule"/>
</dbReference>
<dbReference type="CDD" id="cd00955">
    <property type="entry name" value="Transaldolase_like"/>
    <property type="match status" value="1"/>
</dbReference>
<dbReference type="InterPro" id="IPR018225">
    <property type="entry name" value="Transaldolase_AS"/>
</dbReference>
<dbReference type="PANTHER" id="PTHR10683">
    <property type="entry name" value="TRANSALDOLASE"/>
    <property type="match status" value="1"/>
</dbReference>
<dbReference type="Proteomes" id="UP000271925">
    <property type="component" value="Unassembled WGS sequence"/>
</dbReference>
<evidence type="ECO:0000256" key="11">
    <source>
        <dbReference type="HAMAP-Rule" id="MF_00493"/>
    </source>
</evidence>
<accession>A0A3P1BZS3</accession>
<dbReference type="Gene3D" id="3.20.20.70">
    <property type="entry name" value="Aldolase class I"/>
    <property type="match status" value="1"/>
</dbReference>
<dbReference type="Pfam" id="PF00923">
    <property type="entry name" value="TAL_FSA"/>
    <property type="match status" value="1"/>
</dbReference>
<evidence type="ECO:0000256" key="4">
    <source>
        <dbReference type="ARBA" id="ARBA00008426"/>
    </source>
</evidence>
<comment type="similarity">
    <text evidence="4 11">Belongs to the transaldolase family. Type 2 subfamily.</text>
</comment>
<comment type="subcellular location">
    <subcellularLocation>
        <location evidence="2 11">Cytoplasm</location>
    </subcellularLocation>
</comment>
<evidence type="ECO:0000256" key="2">
    <source>
        <dbReference type="ARBA" id="ARBA00004496"/>
    </source>
</evidence>
<dbReference type="GO" id="GO:0004801">
    <property type="term" value="F:transaldolase activity"/>
    <property type="evidence" value="ECO:0007669"/>
    <property type="project" value="UniProtKB-UniRule"/>
</dbReference>
<gene>
    <name evidence="11 12" type="primary">tal</name>
    <name evidence="12" type="ORF">EHT25_02345</name>
</gene>
<comment type="function">
    <text evidence="1 11">Transaldolase is important for the balance of metabolites in the pentose-phosphate pathway.</text>
</comment>
<evidence type="ECO:0000313" key="12">
    <source>
        <dbReference type="EMBL" id="RRB06655.1"/>
    </source>
</evidence>
<feature type="active site" description="Schiff-base intermediate with substrate" evidence="11">
    <location>
        <position position="141"/>
    </location>
</feature>
<dbReference type="InterPro" id="IPR004732">
    <property type="entry name" value="Transaldolase_2"/>
</dbReference>
<keyword evidence="6 11" id="KW-0963">Cytoplasm</keyword>
<dbReference type="EC" id="2.2.1.2" evidence="5 11"/>
<evidence type="ECO:0000313" key="13">
    <source>
        <dbReference type="Proteomes" id="UP000271925"/>
    </source>
</evidence>
<dbReference type="UniPathway" id="UPA00115">
    <property type="reaction ID" value="UER00414"/>
</dbReference>
<protein>
    <recommendedName>
        <fullName evidence="5 11">Transaldolase</fullName>
        <ecNumber evidence="5 11">2.2.1.2</ecNumber>
    </recommendedName>
</protein>
<comment type="pathway">
    <text evidence="3 11">Carbohydrate degradation; pentose phosphate pathway; D-glyceraldehyde 3-phosphate and beta-D-fructose 6-phosphate from D-ribose 5-phosphate and D-xylulose 5-phosphate (non-oxidative stage): step 2/3.</text>
</comment>
<evidence type="ECO:0000256" key="1">
    <source>
        <dbReference type="ARBA" id="ARBA00003518"/>
    </source>
</evidence>
<evidence type="ECO:0000256" key="9">
    <source>
        <dbReference type="ARBA" id="ARBA00023270"/>
    </source>
</evidence>